<accession>A0A0F9G0Q4</accession>
<comment type="caution">
    <text evidence="1">The sequence shown here is derived from an EMBL/GenBank/DDBJ whole genome shotgun (WGS) entry which is preliminary data.</text>
</comment>
<reference evidence="1" key="1">
    <citation type="journal article" date="2015" name="Nature">
        <title>Complex archaea that bridge the gap between prokaryotes and eukaryotes.</title>
        <authorList>
            <person name="Spang A."/>
            <person name="Saw J.H."/>
            <person name="Jorgensen S.L."/>
            <person name="Zaremba-Niedzwiedzka K."/>
            <person name="Martijn J."/>
            <person name="Lind A.E."/>
            <person name="van Eijk R."/>
            <person name="Schleper C."/>
            <person name="Guy L."/>
            <person name="Ettema T.J."/>
        </authorList>
    </citation>
    <scope>NUCLEOTIDE SEQUENCE</scope>
</reference>
<proteinExistence type="predicted"/>
<protein>
    <submittedName>
        <fullName evidence="1">Uncharacterized protein</fullName>
    </submittedName>
</protein>
<evidence type="ECO:0000313" key="1">
    <source>
        <dbReference type="EMBL" id="KKL84086.1"/>
    </source>
</evidence>
<sequence length="92" mass="10500">MSDNPQIKKTTYLLAWVGRHKETPSAFFEVSTASLFRMQAVVSVGMQRGDHRVVVFCDFIHGDDYLTKDELRLVAACYLDATFNTIQVDLRN</sequence>
<name>A0A0F9G0Q4_9ZZZZ</name>
<dbReference type="EMBL" id="LAZR01021800">
    <property type="protein sequence ID" value="KKL84086.1"/>
    <property type="molecule type" value="Genomic_DNA"/>
</dbReference>
<gene>
    <name evidence="1" type="ORF">LCGC14_1968270</name>
</gene>
<dbReference type="AlphaFoldDB" id="A0A0F9G0Q4"/>
<organism evidence="1">
    <name type="scientific">marine sediment metagenome</name>
    <dbReference type="NCBI Taxonomy" id="412755"/>
    <lineage>
        <taxon>unclassified sequences</taxon>
        <taxon>metagenomes</taxon>
        <taxon>ecological metagenomes</taxon>
    </lineage>
</organism>